<dbReference type="AlphaFoldDB" id="U2L0M2"/>
<dbReference type="GO" id="GO:0030288">
    <property type="term" value="C:outer membrane-bounded periplasmic space"/>
    <property type="evidence" value="ECO:0007669"/>
    <property type="project" value="TreeGrafter"/>
</dbReference>
<dbReference type="GO" id="GO:0009279">
    <property type="term" value="C:cell outer membrane"/>
    <property type="evidence" value="ECO:0007669"/>
    <property type="project" value="TreeGrafter"/>
</dbReference>
<feature type="domain" description="Organic solvent tolerance-like N-terminal" evidence="2">
    <location>
        <begin position="46"/>
        <end position="203"/>
    </location>
</feature>
<evidence type="ECO:0000313" key="4">
    <source>
        <dbReference type="Proteomes" id="UP000016600"/>
    </source>
</evidence>
<dbReference type="Pfam" id="PF13100">
    <property type="entry name" value="OstA_2"/>
    <property type="match status" value="1"/>
</dbReference>
<dbReference type="InterPro" id="IPR005653">
    <property type="entry name" value="OstA-like_N"/>
</dbReference>
<gene>
    <name evidence="3" type="ORF">HMPREF1218_1085</name>
</gene>
<comment type="caution">
    <text evidence="3">The sequence shown here is derived from an EMBL/GenBank/DDBJ whole genome shotgun (WGS) entry which is preliminary data.</text>
</comment>
<dbReference type="PANTHER" id="PTHR36504:SF1">
    <property type="entry name" value="LIPOPOLYSACCHARIDE EXPORT SYSTEM PROTEIN LPTA"/>
    <property type="match status" value="1"/>
</dbReference>
<protein>
    <submittedName>
        <fullName evidence="3">Lipopolysaccharide transport system LptA/LptD domain protein</fullName>
    </submittedName>
</protein>
<dbReference type="EMBL" id="AWET01000004">
    <property type="protein sequence ID" value="ERK04282.1"/>
    <property type="molecule type" value="Genomic_DNA"/>
</dbReference>
<accession>U2L0M2</accession>
<proteinExistence type="predicted"/>
<dbReference type="Proteomes" id="UP000016600">
    <property type="component" value="Unassembled WGS sequence"/>
</dbReference>
<evidence type="ECO:0000259" key="2">
    <source>
        <dbReference type="Pfam" id="PF13100"/>
    </source>
</evidence>
<evidence type="ECO:0000256" key="1">
    <source>
        <dbReference type="ARBA" id="ARBA00022729"/>
    </source>
</evidence>
<organism evidence="3 4">
    <name type="scientific">Hoylesella pleuritidis F0068</name>
    <dbReference type="NCBI Taxonomy" id="1081904"/>
    <lineage>
        <taxon>Bacteria</taxon>
        <taxon>Pseudomonadati</taxon>
        <taxon>Bacteroidota</taxon>
        <taxon>Bacteroidia</taxon>
        <taxon>Bacteroidales</taxon>
        <taxon>Prevotellaceae</taxon>
        <taxon>Hoylesella</taxon>
    </lineage>
</organism>
<evidence type="ECO:0000313" key="3">
    <source>
        <dbReference type="EMBL" id="ERK04282.1"/>
    </source>
</evidence>
<sequence length="577" mass="66173">MTLKQKISQYINGHRIAMIAMLCLFGLGVAASHQTARKRSRKVQDDRVHLVHSDQLSYDIYGPNPEAQIVKGRVHFNHAGAQLFCDSAYYYQESNSFKAFGHVRFRQGDTLSLTCDYGFYDGQQQLMEARRNVVLKHQRQTLYTDSLDYDRLYEYAYFREGGTLIDGKDKLVSDWGEYNTKTREATFYYNVKLRSGKRLITTDTLYYDTRKSLAHIVGPSKITSGTSVIHTEQGYFDTQSDKAQLFGRSTVVDKEKTITGDSLYYDDKTGISRGFGNVVFVDQKNKTSLTCGKLYYNEKTGYGLATKRAVSKEYSRGDTLYAHADTMKLFTFHINTDSVYRKVHYYPHVRAYRTDVQAVCDSMVFNSQDSCMTMYKDPIVWNAGRQLLGEVIKAYMADSTIREAHVLGQALSIEQMPDSIHYNQIASRDMFAYFKAGALRRNDAIGNVQSIYYTVDDKDSSLIGLNYLETDTMRMFLNETRKLEKIWTCKFEATLYPMTQIPPDKTKLTSFAWFNNIRPKNKEDIFVWRGKGLGANLQTVKRQQAPLQTIERKTVVDIPAGKIVVPKLPQKPKGTQR</sequence>
<dbReference type="PATRIC" id="fig|1081904.3.peg.113"/>
<dbReference type="GO" id="GO:0017089">
    <property type="term" value="F:glycolipid transfer activity"/>
    <property type="evidence" value="ECO:0007669"/>
    <property type="project" value="TreeGrafter"/>
</dbReference>
<reference evidence="3 4" key="1">
    <citation type="submission" date="2013-08" db="EMBL/GenBank/DDBJ databases">
        <authorList>
            <person name="Durkin A.S."/>
            <person name="Haft D.R."/>
            <person name="McCorrison J."/>
            <person name="Torralba M."/>
            <person name="Gillis M."/>
            <person name="Haft D.H."/>
            <person name="Methe B."/>
            <person name="Sutton G."/>
            <person name="Nelson K.E."/>
        </authorList>
    </citation>
    <scope>NUCLEOTIDE SEQUENCE [LARGE SCALE GENOMIC DNA]</scope>
    <source>
        <strain evidence="3 4">F0068</strain>
    </source>
</reference>
<dbReference type="PANTHER" id="PTHR36504">
    <property type="entry name" value="LIPOPOLYSACCHARIDE EXPORT SYSTEM PROTEIN LPTA"/>
    <property type="match status" value="1"/>
</dbReference>
<dbReference type="GO" id="GO:0015920">
    <property type="term" value="P:lipopolysaccharide transport"/>
    <property type="evidence" value="ECO:0007669"/>
    <property type="project" value="TreeGrafter"/>
</dbReference>
<dbReference type="RefSeq" id="WP_021582888.1">
    <property type="nucleotide sequence ID" value="NZ_AWET01000004.1"/>
</dbReference>
<dbReference type="InterPro" id="IPR052037">
    <property type="entry name" value="LPS_export_LptA"/>
</dbReference>
<dbReference type="Gene3D" id="2.60.450.10">
    <property type="entry name" value="Lipopolysaccharide (LPS) transport protein A like domain"/>
    <property type="match status" value="3"/>
</dbReference>
<name>U2L0M2_9BACT</name>
<keyword evidence="4" id="KW-1185">Reference proteome</keyword>
<keyword evidence="1" id="KW-0732">Signal</keyword>